<evidence type="ECO:0000259" key="6">
    <source>
        <dbReference type="PROSITE" id="PS50977"/>
    </source>
</evidence>
<dbReference type="InterPro" id="IPR009057">
    <property type="entry name" value="Homeodomain-like_sf"/>
</dbReference>
<reference evidence="7 8" key="1">
    <citation type="submission" date="2016-10" db="EMBL/GenBank/DDBJ databases">
        <title>Complete genome sequences of three Cupriavidus strains isolated from various Malaysian environments.</title>
        <authorList>
            <person name="Abdullah A.A.-A."/>
            <person name="Shafie N.A.H."/>
            <person name="Lau N.S."/>
        </authorList>
    </citation>
    <scope>NUCLEOTIDE SEQUENCE [LARGE SCALE GENOMIC DNA]</scope>
    <source>
        <strain evidence="7 8">USMAA1020</strain>
    </source>
</reference>
<sequence length="204" mass="21910">MARSSREQAEKHREAIEAASSRLFRERGLNGISVAELMGSAGLTHGGFYSHFDSKDALAAIACGRAFAESAQRWDRRLAEAGDDRHAMRERIAGPYLSARHRDDPGGGCPAVAMCVDVAREAADKPVRQAFRDGLQQLVAQWERTIDEADPAVRRRRAMAELAAMTGAVMLARATVDSPDADDFLAGMRELILGAGSAEAAEGG</sequence>
<keyword evidence="2" id="KW-0805">Transcription regulation</keyword>
<keyword evidence="3 5" id="KW-0238">DNA-binding</keyword>
<evidence type="ECO:0000256" key="4">
    <source>
        <dbReference type="ARBA" id="ARBA00023163"/>
    </source>
</evidence>
<dbReference type="Gene3D" id="1.10.10.60">
    <property type="entry name" value="Homeodomain-like"/>
    <property type="match status" value="1"/>
</dbReference>
<evidence type="ECO:0000256" key="1">
    <source>
        <dbReference type="ARBA" id="ARBA00022491"/>
    </source>
</evidence>
<dbReference type="InterPro" id="IPR023772">
    <property type="entry name" value="DNA-bd_HTH_TetR-type_CS"/>
</dbReference>
<dbReference type="PROSITE" id="PS50977">
    <property type="entry name" value="HTH_TETR_2"/>
    <property type="match status" value="1"/>
</dbReference>
<gene>
    <name evidence="7" type="ORF">BKK80_03110</name>
</gene>
<organism evidence="7 8">
    <name type="scientific">Cupriavidus malaysiensis</name>
    <dbReference type="NCBI Taxonomy" id="367825"/>
    <lineage>
        <taxon>Bacteria</taxon>
        <taxon>Pseudomonadati</taxon>
        <taxon>Pseudomonadota</taxon>
        <taxon>Betaproteobacteria</taxon>
        <taxon>Burkholderiales</taxon>
        <taxon>Burkholderiaceae</taxon>
        <taxon>Cupriavidus</taxon>
    </lineage>
</organism>
<dbReference type="PANTHER" id="PTHR47506:SF7">
    <property type="entry name" value="TRANSCRIPTIONAL REGULATORY PROTEIN"/>
    <property type="match status" value="1"/>
</dbReference>
<dbReference type="EMBL" id="CP017754">
    <property type="protein sequence ID" value="AOZ04928.1"/>
    <property type="molecule type" value="Genomic_DNA"/>
</dbReference>
<keyword evidence="1" id="KW-0678">Repressor</keyword>
<dbReference type="RefSeq" id="WP_071010827.1">
    <property type="nucleotide sequence ID" value="NZ_CP017754.1"/>
</dbReference>
<evidence type="ECO:0000256" key="3">
    <source>
        <dbReference type="ARBA" id="ARBA00023125"/>
    </source>
</evidence>
<protein>
    <submittedName>
        <fullName evidence="7">TetR family transcriptional regulator</fullName>
    </submittedName>
</protein>
<accession>A0ABN4THX4</accession>
<evidence type="ECO:0000313" key="7">
    <source>
        <dbReference type="EMBL" id="AOZ04928.1"/>
    </source>
</evidence>
<dbReference type="Gene3D" id="1.10.357.10">
    <property type="entry name" value="Tetracycline Repressor, domain 2"/>
    <property type="match status" value="1"/>
</dbReference>
<dbReference type="PROSITE" id="PS01081">
    <property type="entry name" value="HTH_TETR_1"/>
    <property type="match status" value="1"/>
</dbReference>
<feature type="domain" description="HTH tetR-type" evidence="6">
    <location>
        <begin position="10"/>
        <end position="70"/>
    </location>
</feature>
<name>A0ABN4THX4_9BURK</name>
<evidence type="ECO:0000256" key="2">
    <source>
        <dbReference type="ARBA" id="ARBA00023015"/>
    </source>
</evidence>
<keyword evidence="8" id="KW-1185">Reference proteome</keyword>
<feature type="DNA-binding region" description="H-T-H motif" evidence="5">
    <location>
        <begin position="33"/>
        <end position="52"/>
    </location>
</feature>
<dbReference type="Proteomes" id="UP000177515">
    <property type="component" value="Chromosome 1"/>
</dbReference>
<evidence type="ECO:0000256" key="5">
    <source>
        <dbReference type="PROSITE-ProRule" id="PRU00335"/>
    </source>
</evidence>
<evidence type="ECO:0000313" key="8">
    <source>
        <dbReference type="Proteomes" id="UP000177515"/>
    </source>
</evidence>
<dbReference type="InterPro" id="IPR036271">
    <property type="entry name" value="Tet_transcr_reg_TetR-rel_C_sf"/>
</dbReference>
<keyword evidence="4" id="KW-0804">Transcription</keyword>
<dbReference type="PRINTS" id="PR00455">
    <property type="entry name" value="HTHTETR"/>
</dbReference>
<dbReference type="SUPFAM" id="SSF46689">
    <property type="entry name" value="Homeodomain-like"/>
    <property type="match status" value="1"/>
</dbReference>
<proteinExistence type="predicted"/>
<dbReference type="SUPFAM" id="SSF48498">
    <property type="entry name" value="Tetracyclin repressor-like, C-terminal domain"/>
    <property type="match status" value="1"/>
</dbReference>
<dbReference type="Pfam" id="PF00440">
    <property type="entry name" value="TetR_N"/>
    <property type="match status" value="1"/>
</dbReference>
<dbReference type="PANTHER" id="PTHR47506">
    <property type="entry name" value="TRANSCRIPTIONAL REGULATORY PROTEIN"/>
    <property type="match status" value="1"/>
</dbReference>
<dbReference type="InterPro" id="IPR001647">
    <property type="entry name" value="HTH_TetR"/>
</dbReference>